<dbReference type="AlphaFoldDB" id="A0A7J0F9H0"/>
<reference evidence="1 2" key="1">
    <citation type="submission" date="2019-07" db="EMBL/GenBank/DDBJ databases">
        <title>De Novo Assembly of kiwifruit Actinidia rufa.</title>
        <authorList>
            <person name="Sugita-Konishi S."/>
            <person name="Sato K."/>
            <person name="Mori E."/>
            <person name="Abe Y."/>
            <person name="Kisaki G."/>
            <person name="Hamano K."/>
            <person name="Suezawa K."/>
            <person name="Otani M."/>
            <person name="Fukuda T."/>
            <person name="Manabe T."/>
            <person name="Gomi K."/>
            <person name="Tabuchi M."/>
            <person name="Akimitsu K."/>
            <person name="Kataoka I."/>
        </authorList>
    </citation>
    <scope>NUCLEOTIDE SEQUENCE [LARGE SCALE GENOMIC DNA]</scope>
    <source>
        <strain evidence="2">cv. Fuchu</strain>
    </source>
</reference>
<proteinExistence type="predicted"/>
<protein>
    <submittedName>
        <fullName evidence="1">Uncharacterized protein</fullName>
    </submittedName>
</protein>
<comment type="caution">
    <text evidence="1">The sequence shown here is derived from an EMBL/GenBank/DDBJ whole genome shotgun (WGS) entry which is preliminary data.</text>
</comment>
<name>A0A7J0F9H0_9ERIC</name>
<evidence type="ECO:0000313" key="2">
    <source>
        <dbReference type="Proteomes" id="UP000585474"/>
    </source>
</evidence>
<dbReference type="EMBL" id="BJWL01000010">
    <property type="protein sequence ID" value="GFY95315.1"/>
    <property type="molecule type" value="Genomic_DNA"/>
</dbReference>
<gene>
    <name evidence="1" type="ORF">Acr_10g0007000</name>
</gene>
<organism evidence="1 2">
    <name type="scientific">Actinidia rufa</name>
    <dbReference type="NCBI Taxonomy" id="165716"/>
    <lineage>
        <taxon>Eukaryota</taxon>
        <taxon>Viridiplantae</taxon>
        <taxon>Streptophyta</taxon>
        <taxon>Embryophyta</taxon>
        <taxon>Tracheophyta</taxon>
        <taxon>Spermatophyta</taxon>
        <taxon>Magnoliopsida</taxon>
        <taxon>eudicotyledons</taxon>
        <taxon>Gunneridae</taxon>
        <taxon>Pentapetalae</taxon>
        <taxon>asterids</taxon>
        <taxon>Ericales</taxon>
        <taxon>Actinidiaceae</taxon>
        <taxon>Actinidia</taxon>
    </lineage>
</organism>
<evidence type="ECO:0000313" key="1">
    <source>
        <dbReference type="EMBL" id="GFY95315.1"/>
    </source>
</evidence>
<keyword evidence="2" id="KW-1185">Reference proteome</keyword>
<accession>A0A7J0F9H0</accession>
<sequence length="119" mass="12970">MGELAKLDRASNSAQQEIATRSKNSLLMEELAKLEKSSELCSVRFVKDAGQNHISELAKLDQAHSSAQLGLATLSKILKMGDLAELTGALSFDPVRLSSNIAKYLKESAELDVGYRFLD</sequence>
<dbReference type="Proteomes" id="UP000585474">
    <property type="component" value="Unassembled WGS sequence"/>
</dbReference>